<comment type="caution">
    <text evidence="1">The sequence shown here is derived from an EMBL/GenBank/DDBJ whole genome shotgun (WGS) entry which is preliminary data.</text>
</comment>
<dbReference type="EMBL" id="MCFE01000109">
    <property type="protein sequence ID" value="ORX98696.1"/>
    <property type="molecule type" value="Genomic_DNA"/>
</dbReference>
<accession>A0A1Y1YLQ7</accession>
<evidence type="ECO:0000313" key="1">
    <source>
        <dbReference type="EMBL" id="ORX98696.1"/>
    </source>
</evidence>
<name>A0A1Y1YLQ7_9FUNG</name>
<proteinExistence type="predicted"/>
<organism evidence="1 2">
    <name type="scientific">Basidiobolus meristosporus CBS 931.73</name>
    <dbReference type="NCBI Taxonomy" id="1314790"/>
    <lineage>
        <taxon>Eukaryota</taxon>
        <taxon>Fungi</taxon>
        <taxon>Fungi incertae sedis</taxon>
        <taxon>Zoopagomycota</taxon>
        <taxon>Entomophthoromycotina</taxon>
        <taxon>Basidiobolomycetes</taxon>
        <taxon>Basidiobolales</taxon>
        <taxon>Basidiobolaceae</taxon>
        <taxon>Basidiobolus</taxon>
    </lineage>
</organism>
<dbReference type="AlphaFoldDB" id="A0A1Y1YLQ7"/>
<protein>
    <submittedName>
        <fullName evidence="1">Uncharacterized protein</fullName>
    </submittedName>
</protein>
<dbReference type="InParanoid" id="A0A1Y1YLQ7"/>
<dbReference type="Proteomes" id="UP000193498">
    <property type="component" value="Unassembled WGS sequence"/>
</dbReference>
<reference evidence="1 2" key="1">
    <citation type="submission" date="2016-07" db="EMBL/GenBank/DDBJ databases">
        <title>Pervasive Adenine N6-methylation of Active Genes in Fungi.</title>
        <authorList>
            <consortium name="DOE Joint Genome Institute"/>
            <person name="Mondo S.J."/>
            <person name="Dannebaum R.O."/>
            <person name="Kuo R.C."/>
            <person name="Labutti K."/>
            <person name="Haridas S."/>
            <person name="Kuo A."/>
            <person name="Salamov A."/>
            <person name="Ahrendt S.R."/>
            <person name="Lipzen A."/>
            <person name="Sullivan W."/>
            <person name="Andreopoulos W.B."/>
            <person name="Clum A."/>
            <person name="Lindquist E."/>
            <person name="Daum C."/>
            <person name="Ramamoorthy G.K."/>
            <person name="Gryganskyi A."/>
            <person name="Culley D."/>
            <person name="Magnuson J.K."/>
            <person name="James T.Y."/>
            <person name="O'Malley M.A."/>
            <person name="Stajich J.E."/>
            <person name="Spatafora J.W."/>
            <person name="Visel A."/>
            <person name="Grigoriev I.V."/>
        </authorList>
    </citation>
    <scope>NUCLEOTIDE SEQUENCE [LARGE SCALE GENOMIC DNA]</scope>
    <source>
        <strain evidence="1 2">CBS 931.73</strain>
    </source>
</reference>
<dbReference type="OrthoDB" id="2158148at2759"/>
<evidence type="ECO:0000313" key="2">
    <source>
        <dbReference type="Proteomes" id="UP000193498"/>
    </source>
</evidence>
<gene>
    <name evidence="1" type="ORF">K493DRAFT_336046</name>
</gene>
<keyword evidence="2" id="KW-1185">Reference proteome</keyword>
<sequence>MFKNLDGPQPTPHVHTDIAEVEKTMRDMDSRYNTQFYSWIRNEQNLDYIAYYLQRLINELSDSYSESIPSAIRWLVNGWPIQQIAELLIKLFYHWGVGHTKFASLVSEVTKDWPILNIVQLTTTLVIGERANKTARFVKFLTNHWEPKAIVEVFKHLCLRLRWSERYMKHFLIQYLTLCEEEHTHQRMTVGLVRSRFESMSLVHHLRAMTTEGSGGMLSMVEFSTELFEIIVWEMYELRYLEKWNVICPKEKPLLDENCHLNIPDVPAGCASNSLRIVTDSDQFMDLRTQCIFDKLLSPQTPVHTDLFFNPV</sequence>